<keyword evidence="3" id="KW-1185">Reference proteome</keyword>
<dbReference type="RefSeq" id="WP_068835411.1">
    <property type="nucleotide sequence ID" value="NZ_JBHSMX010000058.1"/>
</dbReference>
<organism evidence="2 3">
    <name type="scientific">Polaromonas jejuensis</name>
    <dbReference type="NCBI Taxonomy" id="457502"/>
    <lineage>
        <taxon>Bacteria</taxon>
        <taxon>Pseudomonadati</taxon>
        <taxon>Pseudomonadota</taxon>
        <taxon>Betaproteobacteria</taxon>
        <taxon>Burkholderiales</taxon>
        <taxon>Comamonadaceae</taxon>
        <taxon>Polaromonas</taxon>
    </lineage>
</organism>
<dbReference type="PROSITE" id="PS51186">
    <property type="entry name" value="GNAT"/>
    <property type="match status" value="1"/>
</dbReference>
<evidence type="ECO:0000313" key="3">
    <source>
        <dbReference type="Proteomes" id="UP001596084"/>
    </source>
</evidence>
<accession>A0ABW0QE35</accession>
<sequence>MNPSPTLHLNPRDIDAIERATTAAVSPEALEELDGWLLPFDPGTVGRAHSAVPLRHAAIDAAVLDRLEARYQARRMPAVFRLATEPCFDPLRHALIRRGYHPTERPVLVQVGSAKAMREVSRQEPAETASAPDAAWAALFVGEGFDPVDGASRVKSLGRARDSLYASVRENGKTVAAGAMAFGHGWSSVHGMRTDSSCRGRGLAGRVLAGLAEAALHRGFERIFLQVEEGNAPARALYRRAGFETAWCYEYWRRA</sequence>
<evidence type="ECO:0000313" key="2">
    <source>
        <dbReference type="EMBL" id="MFC5522821.1"/>
    </source>
</evidence>
<comment type="caution">
    <text evidence="2">The sequence shown here is derived from an EMBL/GenBank/DDBJ whole genome shotgun (WGS) entry which is preliminary data.</text>
</comment>
<dbReference type="InterPro" id="IPR016181">
    <property type="entry name" value="Acyl_CoA_acyltransferase"/>
</dbReference>
<gene>
    <name evidence="2" type="ORF">ACFPP7_18180</name>
</gene>
<dbReference type="EMBL" id="JBHSMX010000058">
    <property type="protein sequence ID" value="MFC5522821.1"/>
    <property type="molecule type" value="Genomic_DNA"/>
</dbReference>
<dbReference type="Pfam" id="PF24553">
    <property type="entry name" value="Rv0428c_C"/>
    <property type="match status" value="1"/>
</dbReference>
<reference evidence="3" key="1">
    <citation type="journal article" date="2019" name="Int. J. Syst. Evol. Microbiol.">
        <title>The Global Catalogue of Microorganisms (GCM) 10K type strain sequencing project: providing services to taxonomists for standard genome sequencing and annotation.</title>
        <authorList>
            <consortium name="The Broad Institute Genomics Platform"/>
            <consortium name="The Broad Institute Genome Sequencing Center for Infectious Disease"/>
            <person name="Wu L."/>
            <person name="Ma J."/>
        </authorList>
    </citation>
    <scope>NUCLEOTIDE SEQUENCE [LARGE SCALE GENOMIC DNA]</scope>
    <source>
        <strain evidence="3">CGMCC 4.7277</strain>
    </source>
</reference>
<name>A0ABW0QE35_9BURK</name>
<feature type="domain" description="N-acetyltransferase" evidence="1">
    <location>
        <begin position="115"/>
        <end position="255"/>
    </location>
</feature>
<dbReference type="CDD" id="cd04301">
    <property type="entry name" value="NAT_SF"/>
    <property type="match status" value="1"/>
</dbReference>
<evidence type="ECO:0000259" key="1">
    <source>
        <dbReference type="PROSITE" id="PS51186"/>
    </source>
</evidence>
<dbReference type="SUPFAM" id="SSF55729">
    <property type="entry name" value="Acyl-CoA N-acyltransferases (Nat)"/>
    <property type="match status" value="1"/>
</dbReference>
<dbReference type="Gene3D" id="3.40.630.30">
    <property type="match status" value="1"/>
</dbReference>
<dbReference type="InterPro" id="IPR056935">
    <property type="entry name" value="Rv0428c-like_C"/>
</dbReference>
<dbReference type="InterPro" id="IPR000182">
    <property type="entry name" value="GNAT_dom"/>
</dbReference>
<proteinExistence type="predicted"/>
<protein>
    <submittedName>
        <fullName evidence="2">GNAT family N-acetyltransferase</fullName>
    </submittedName>
</protein>
<dbReference type="Proteomes" id="UP001596084">
    <property type="component" value="Unassembled WGS sequence"/>
</dbReference>